<dbReference type="PANTHER" id="PTHR45765:SF1">
    <property type="entry name" value="METHIONINE--TRNA LIGASE, CYTOPLASMIC"/>
    <property type="match status" value="1"/>
</dbReference>
<keyword evidence="4" id="KW-0436">Ligase</keyword>
<evidence type="ECO:0000256" key="7">
    <source>
        <dbReference type="ARBA" id="ARBA00022917"/>
    </source>
</evidence>
<keyword evidence="5" id="KW-0547">Nucleotide-binding</keyword>
<keyword evidence="6" id="KW-0067">ATP-binding</keyword>
<sequence length="266" mass="30785">MVAARVHEIHAENFRRLGISFDLYTHTETEGHRKTAQEIFLRLLKKGLLVKQVAKVAYCPHHARFLPDRYLTGTCPFCGNPEARGDECDACSRILESEQLGNPRCRLCGTPAEFRPTEHFYLDLPALAPDLARYHERVQKGWRPSVRRFTENYVAEGLRRRPITRDIHWGIPVPLDGYEGKRLYVWFEAVMGYLSASQEWARRSGDPTAWKRYWEEGSPVEMYNFMGKDNIAFHTVFWPAILLGLGGLHLPDHVEANEHMQTHGRK</sequence>
<dbReference type="InterPro" id="IPR014729">
    <property type="entry name" value="Rossmann-like_a/b/a_fold"/>
</dbReference>
<dbReference type="GO" id="GO:0005829">
    <property type="term" value="C:cytosol"/>
    <property type="evidence" value="ECO:0007669"/>
    <property type="project" value="TreeGrafter"/>
</dbReference>
<dbReference type="PRINTS" id="PR01041">
    <property type="entry name" value="TRNASYNTHMET"/>
</dbReference>
<dbReference type="PANTHER" id="PTHR45765">
    <property type="entry name" value="METHIONINE--TRNA LIGASE"/>
    <property type="match status" value="1"/>
</dbReference>
<evidence type="ECO:0000256" key="4">
    <source>
        <dbReference type="ARBA" id="ARBA00022598"/>
    </source>
</evidence>
<dbReference type="AlphaFoldDB" id="T1CUC4"/>
<dbReference type="InterPro" id="IPR033911">
    <property type="entry name" value="MetRS_core"/>
</dbReference>
<evidence type="ECO:0000256" key="9">
    <source>
        <dbReference type="ARBA" id="ARBA00030904"/>
    </source>
</evidence>
<dbReference type="Gene3D" id="3.40.50.620">
    <property type="entry name" value="HUPs"/>
    <property type="match status" value="1"/>
</dbReference>
<dbReference type="SUPFAM" id="SSF52374">
    <property type="entry name" value="Nucleotidylyl transferase"/>
    <property type="match status" value="1"/>
</dbReference>
<dbReference type="FunFam" id="2.20.28.20:FF:000001">
    <property type="entry name" value="Methionine--tRNA ligase"/>
    <property type="match status" value="1"/>
</dbReference>
<feature type="non-terminal residue" evidence="12">
    <location>
        <position position="266"/>
    </location>
</feature>
<evidence type="ECO:0000256" key="5">
    <source>
        <dbReference type="ARBA" id="ARBA00022741"/>
    </source>
</evidence>
<comment type="catalytic activity">
    <reaction evidence="10">
        <text>tRNA(Met) + L-methionine + ATP = L-methionyl-tRNA(Met) + AMP + diphosphate</text>
        <dbReference type="Rhea" id="RHEA:13481"/>
        <dbReference type="Rhea" id="RHEA-COMP:9667"/>
        <dbReference type="Rhea" id="RHEA-COMP:9698"/>
        <dbReference type="ChEBI" id="CHEBI:30616"/>
        <dbReference type="ChEBI" id="CHEBI:33019"/>
        <dbReference type="ChEBI" id="CHEBI:57844"/>
        <dbReference type="ChEBI" id="CHEBI:78442"/>
        <dbReference type="ChEBI" id="CHEBI:78530"/>
        <dbReference type="ChEBI" id="CHEBI:456215"/>
        <dbReference type="EC" id="6.1.1.10"/>
    </reaction>
</comment>
<keyword evidence="7" id="KW-0648">Protein biosynthesis</keyword>
<comment type="subcellular location">
    <subcellularLocation>
        <location evidence="1">Cytoplasm</location>
    </subcellularLocation>
</comment>
<dbReference type="Gene3D" id="2.20.28.20">
    <property type="entry name" value="Methionyl-tRNA synthetase, Zn-domain"/>
    <property type="match status" value="1"/>
</dbReference>
<dbReference type="EC" id="6.1.1.10" evidence="2"/>
<accession>T1CUC4</accession>
<dbReference type="GO" id="GO:0006431">
    <property type="term" value="P:methionyl-tRNA aminoacylation"/>
    <property type="evidence" value="ECO:0007669"/>
    <property type="project" value="InterPro"/>
</dbReference>
<dbReference type="Pfam" id="PF09334">
    <property type="entry name" value="tRNA-synt_1g"/>
    <property type="match status" value="1"/>
</dbReference>
<evidence type="ECO:0000256" key="10">
    <source>
        <dbReference type="ARBA" id="ARBA00047364"/>
    </source>
</evidence>
<dbReference type="InterPro" id="IPR015413">
    <property type="entry name" value="Methionyl/Leucyl_tRNA_Synth"/>
</dbReference>
<reference evidence="12" key="2">
    <citation type="journal article" date="2014" name="ISME J.">
        <title>Microbial stratification in low pH oxic and suboxic macroscopic growths along an acid mine drainage.</title>
        <authorList>
            <person name="Mendez-Garcia C."/>
            <person name="Mesa V."/>
            <person name="Sprenger R.R."/>
            <person name="Richter M."/>
            <person name="Diez M.S."/>
            <person name="Solano J."/>
            <person name="Bargiela R."/>
            <person name="Golyshina O.V."/>
            <person name="Manteca A."/>
            <person name="Ramos J.L."/>
            <person name="Gallego J.R."/>
            <person name="Llorente I."/>
            <person name="Martins Dos Santos V.A."/>
            <person name="Jensen O.N."/>
            <person name="Pelaez A.I."/>
            <person name="Sanchez J."/>
            <person name="Ferrer M."/>
        </authorList>
    </citation>
    <scope>NUCLEOTIDE SEQUENCE</scope>
</reference>
<evidence type="ECO:0000256" key="6">
    <source>
        <dbReference type="ARBA" id="ARBA00022840"/>
    </source>
</evidence>
<name>T1CUC4_9ZZZZ</name>
<evidence type="ECO:0000313" key="12">
    <source>
        <dbReference type="EMBL" id="EQD73275.1"/>
    </source>
</evidence>
<organism evidence="12">
    <name type="scientific">mine drainage metagenome</name>
    <dbReference type="NCBI Taxonomy" id="410659"/>
    <lineage>
        <taxon>unclassified sequences</taxon>
        <taxon>metagenomes</taxon>
        <taxon>ecological metagenomes</taxon>
    </lineage>
</organism>
<keyword evidence="3" id="KW-0963">Cytoplasm</keyword>
<protein>
    <recommendedName>
        <fullName evidence="2">methionine--tRNA ligase</fullName>
        <ecNumber evidence="2">6.1.1.10</ecNumber>
    </recommendedName>
    <alternativeName>
        <fullName evidence="9">Methionyl-tRNA synthetase</fullName>
    </alternativeName>
</protein>
<evidence type="ECO:0000256" key="1">
    <source>
        <dbReference type="ARBA" id="ARBA00004496"/>
    </source>
</evidence>
<feature type="domain" description="Methionyl/Leucyl tRNA synthetase" evidence="11">
    <location>
        <begin position="3"/>
        <end position="266"/>
    </location>
</feature>
<gene>
    <name evidence="12" type="ORF">B1B_03305</name>
</gene>
<dbReference type="EMBL" id="AUZY01002027">
    <property type="protein sequence ID" value="EQD73275.1"/>
    <property type="molecule type" value="Genomic_DNA"/>
</dbReference>
<dbReference type="GO" id="GO:0004825">
    <property type="term" value="F:methionine-tRNA ligase activity"/>
    <property type="evidence" value="ECO:0007669"/>
    <property type="project" value="UniProtKB-EC"/>
</dbReference>
<evidence type="ECO:0000256" key="3">
    <source>
        <dbReference type="ARBA" id="ARBA00022490"/>
    </source>
</evidence>
<dbReference type="InterPro" id="IPR029038">
    <property type="entry name" value="MetRS_Zn"/>
</dbReference>
<dbReference type="SUPFAM" id="SSF57770">
    <property type="entry name" value="Methionyl-tRNA synthetase (MetRS), Zn-domain"/>
    <property type="match status" value="1"/>
</dbReference>
<evidence type="ECO:0000259" key="11">
    <source>
        <dbReference type="Pfam" id="PF09334"/>
    </source>
</evidence>
<comment type="caution">
    <text evidence="12">The sequence shown here is derived from an EMBL/GenBank/DDBJ whole genome shotgun (WGS) entry which is preliminary data.</text>
</comment>
<reference evidence="12" key="1">
    <citation type="submission" date="2013-08" db="EMBL/GenBank/DDBJ databases">
        <authorList>
            <person name="Mendez C."/>
            <person name="Richter M."/>
            <person name="Ferrer M."/>
            <person name="Sanchez J."/>
        </authorList>
    </citation>
    <scope>NUCLEOTIDE SEQUENCE</scope>
</reference>
<dbReference type="InterPro" id="IPR023458">
    <property type="entry name" value="Met-tRNA_ligase_1"/>
</dbReference>
<evidence type="ECO:0000256" key="8">
    <source>
        <dbReference type="ARBA" id="ARBA00023146"/>
    </source>
</evidence>
<keyword evidence="8 12" id="KW-0030">Aminoacyl-tRNA synthetase</keyword>
<evidence type="ECO:0000256" key="2">
    <source>
        <dbReference type="ARBA" id="ARBA00012838"/>
    </source>
</evidence>
<proteinExistence type="predicted"/>
<dbReference type="GO" id="GO:0005524">
    <property type="term" value="F:ATP binding"/>
    <property type="evidence" value="ECO:0007669"/>
    <property type="project" value="UniProtKB-KW"/>
</dbReference>